<dbReference type="AlphaFoldDB" id="A0A5M9JQN4"/>
<name>A0A5M9JQN4_MONFR</name>
<protein>
    <submittedName>
        <fullName evidence="2">Uncharacterized protein</fullName>
    </submittedName>
</protein>
<accession>A0A5M9JQN4</accession>
<dbReference type="EMBL" id="VICG01000005">
    <property type="protein sequence ID" value="KAA8571828.1"/>
    <property type="molecule type" value="Genomic_DNA"/>
</dbReference>
<sequence>MRPSTVILAATQRTSHHLALHPSILIPLPGNLQPVTRKIQSAVQCAVCSRDKIQDQVPKKPWKSPYVDRTHSKKKKRKK</sequence>
<organism evidence="2 3">
    <name type="scientific">Monilinia fructicola</name>
    <name type="common">Brown rot fungus</name>
    <name type="synonym">Ciboria fructicola</name>
    <dbReference type="NCBI Taxonomy" id="38448"/>
    <lineage>
        <taxon>Eukaryota</taxon>
        <taxon>Fungi</taxon>
        <taxon>Dikarya</taxon>
        <taxon>Ascomycota</taxon>
        <taxon>Pezizomycotina</taxon>
        <taxon>Leotiomycetes</taxon>
        <taxon>Helotiales</taxon>
        <taxon>Sclerotiniaceae</taxon>
        <taxon>Monilinia</taxon>
    </lineage>
</organism>
<feature type="region of interest" description="Disordered" evidence="1">
    <location>
        <begin position="54"/>
        <end position="79"/>
    </location>
</feature>
<comment type="caution">
    <text evidence="2">The sequence shown here is derived from an EMBL/GenBank/DDBJ whole genome shotgun (WGS) entry which is preliminary data.</text>
</comment>
<evidence type="ECO:0000313" key="2">
    <source>
        <dbReference type="EMBL" id="KAA8571828.1"/>
    </source>
</evidence>
<proteinExistence type="predicted"/>
<dbReference type="Proteomes" id="UP000322873">
    <property type="component" value="Unassembled WGS sequence"/>
</dbReference>
<reference evidence="2 3" key="1">
    <citation type="submission" date="2019-06" db="EMBL/GenBank/DDBJ databases">
        <title>Genome Sequence of the Brown Rot Fungal Pathogen Monilinia fructicola.</title>
        <authorList>
            <person name="De Miccolis Angelini R.M."/>
            <person name="Landi L."/>
            <person name="Abate D."/>
            <person name="Pollastro S."/>
            <person name="Romanazzi G."/>
            <person name="Faretra F."/>
        </authorList>
    </citation>
    <scope>NUCLEOTIDE SEQUENCE [LARGE SCALE GENOMIC DNA]</scope>
    <source>
        <strain evidence="2 3">Mfrc123</strain>
    </source>
</reference>
<keyword evidence="3" id="KW-1185">Reference proteome</keyword>
<evidence type="ECO:0000313" key="3">
    <source>
        <dbReference type="Proteomes" id="UP000322873"/>
    </source>
</evidence>
<evidence type="ECO:0000256" key="1">
    <source>
        <dbReference type="SAM" id="MobiDB-lite"/>
    </source>
</evidence>
<gene>
    <name evidence="2" type="ORF">EYC84_001793</name>
</gene>